<dbReference type="Proteomes" id="UP000001312">
    <property type="component" value="Unassembled WGS sequence"/>
</dbReference>
<keyword evidence="2" id="KW-1185">Reference proteome</keyword>
<protein>
    <submittedName>
        <fullName evidence="1">Uncharacterized protein</fullName>
    </submittedName>
</protein>
<name>A7E8J2_SCLS1</name>
<dbReference type="KEGG" id="ssl:SS1G_01620"/>
<sequence>MALVTGGLDLSTGGRGGGGGIGRLLEISGVTWALLGIWTEIGAKFTLSALELKPTGLLDILGLSARLIGGGPTLKEEFLLTSPDRLGGGGEGGSEDGYEAGGAVDVGLEEIIRVGDGDNFRPPLVRGGRSVTSLTSASRPLAAWTDSAKCNTASGRLGKVGAALATSPEFAIFLKPFGETPLIALLLVGWAFAICSK</sequence>
<dbReference type="GeneID" id="5493230"/>
<evidence type="ECO:0000313" key="1">
    <source>
        <dbReference type="EMBL" id="EDN96694.1"/>
    </source>
</evidence>
<dbReference type="RefSeq" id="XP_001597426.1">
    <property type="nucleotide sequence ID" value="XM_001597376.1"/>
</dbReference>
<evidence type="ECO:0000313" key="2">
    <source>
        <dbReference type="Proteomes" id="UP000001312"/>
    </source>
</evidence>
<dbReference type="EMBL" id="CH476622">
    <property type="protein sequence ID" value="EDN96694.1"/>
    <property type="molecule type" value="Genomic_DNA"/>
</dbReference>
<proteinExistence type="predicted"/>
<organism evidence="1 2">
    <name type="scientific">Sclerotinia sclerotiorum (strain ATCC 18683 / 1980 / Ss-1)</name>
    <name type="common">White mold</name>
    <name type="synonym">Whetzelinia sclerotiorum</name>
    <dbReference type="NCBI Taxonomy" id="665079"/>
    <lineage>
        <taxon>Eukaryota</taxon>
        <taxon>Fungi</taxon>
        <taxon>Dikarya</taxon>
        <taxon>Ascomycota</taxon>
        <taxon>Pezizomycotina</taxon>
        <taxon>Leotiomycetes</taxon>
        <taxon>Helotiales</taxon>
        <taxon>Sclerotiniaceae</taxon>
        <taxon>Sclerotinia</taxon>
    </lineage>
</organism>
<reference evidence="2" key="1">
    <citation type="journal article" date="2011" name="PLoS Genet.">
        <title>Genomic analysis of the necrotrophic fungal pathogens Sclerotinia sclerotiorum and Botrytis cinerea.</title>
        <authorList>
            <person name="Amselem J."/>
            <person name="Cuomo C.A."/>
            <person name="van Kan J.A."/>
            <person name="Viaud M."/>
            <person name="Benito E.P."/>
            <person name="Couloux A."/>
            <person name="Coutinho P.M."/>
            <person name="de Vries R.P."/>
            <person name="Dyer P.S."/>
            <person name="Fillinger S."/>
            <person name="Fournier E."/>
            <person name="Gout L."/>
            <person name="Hahn M."/>
            <person name="Kohn L."/>
            <person name="Lapalu N."/>
            <person name="Plummer K.M."/>
            <person name="Pradier J.M."/>
            <person name="Quevillon E."/>
            <person name="Sharon A."/>
            <person name="Simon A."/>
            <person name="ten Have A."/>
            <person name="Tudzynski B."/>
            <person name="Tudzynski P."/>
            <person name="Wincker P."/>
            <person name="Andrew M."/>
            <person name="Anthouard V."/>
            <person name="Beever R.E."/>
            <person name="Beffa R."/>
            <person name="Benoit I."/>
            <person name="Bouzid O."/>
            <person name="Brault B."/>
            <person name="Chen Z."/>
            <person name="Choquer M."/>
            <person name="Collemare J."/>
            <person name="Cotton P."/>
            <person name="Danchin E.G."/>
            <person name="Da Silva C."/>
            <person name="Gautier A."/>
            <person name="Giraud C."/>
            <person name="Giraud T."/>
            <person name="Gonzalez C."/>
            <person name="Grossetete S."/>
            <person name="Guldener U."/>
            <person name="Henrissat B."/>
            <person name="Howlett B.J."/>
            <person name="Kodira C."/>
            <person name="Kretschmer M."/>
            <person name="Lappartient A."/>
            <person name="Leroch M."/>
            <person name="Levis C."/>
            <person name="Mauceli E."/>
            <person name="Neuveglise C."/>
            <person name="Oeser B."/>
            <person name="Pearson M."/>
            <person name="Poulain J."/>
            <person name="Poussereau N."/>
            <person name="Quesneville H."/>
            <person name="Rascle C."/>
            <person name="Schumacher J."/>
            <person name="Segurens B."/>
            <person name="Sexton A."/>
            <person name="Silva E."/>
            <person name="Sirven C."/>
            <person name="Soanes D.M."/>
            <person name="Talbot N.J."/>
            <person name="Templeton M."/>
            <person name="Yandava C."/>
            <person name="Yarden O."/>
            <person name="Zeng Q."/>
            <person name="Rollins J.A."/>
            <person name="Lebrun M.H."/>
            <person name="Dickman M."/>
        </authorList>
    </citation>
    <scope>NUCLEOTIDE SEQUENCE [LARGE SCALE GENOMIC DNA]</scope>
    <source>
        <strain evidence="2">ATCC 18683 / 1980 / Ss-1</strain>
    </source>
</reference>
<accession>A7E8J2</accession>
<dbReference type="InParanoid" id="A7E8J2"/>
<gene>
    <name evidence="1" type="ORF">SS1G_01620</name>
</gene>
<dbReference type="AlphaFoldDB" id="A7E8J2"/>
<dbReference type="HOGENOM" id="CLU_1384899_0_0_1"/>